<feature type="region of interest" description="Disordered" evidence="1">
    <location>
        <begin position="1"/>
        <end position="28"/>
    </location>
</feature>
<dbReference type="Pfam" id="PF07661">
    <property type="entry name" value="MORN_2"/>
    <property type="match status" value="1"/>
</dbReference>
<dbReference type="RefSeq" id="WP_136531554.1">
    <property type="nucleotide sequence ID" value="NZ_STGX01000017.1"/>
</dbReference>
<sequence>MGDPEAPRPEEAPNAADEHGHKSGLWSEADARGGYMTGEYVHGLRQGVWRHFADDGRPRSEGPFLDGLVHGEWTWWRANGRLLQKGGFVREQRHGRWERWTADGTPIDRGDYDHDKKIGEWTAYNPDGTVKKVTNHRPRK</sequence>
<reference evidence="2 3" key="1">
    <citation type="journal article" date="2018" name="Int. J. Syst. Evol. Microbiol.">
        <title>Glycomyces paridis sp. nov., isolated from the medicinal plant Paris polyphylla.</title>
        <authorList>
            <person name="Fang X.M."/>
            <person name="Bai J.L."/>
            <person name="Su J."/>
            <person name="Zhao L.L."/>
            <person name="Liu H.Y."/>
            <person name="Ma B.P."/>
            <person name="Zhang Y.Q."/>
            <person name="Yu L.Y."/>
        </authorList>
    </citation>
    <scope>NUCLEOTIDE SEQUENCE [LARGE SCALE GENOMIC DNA]</scope>
    <source>
        <strain evidence="2 3">CPCC 204357</strain>
    </source>
</reference>
<feature type="compositionally biased region" description="Basic and acidic residues" evidence="1">
    <location>
        <begin position="1"/>
        <end position="21"/>
    </location>
</feature>
<dbReference type="AlphaFoldDB" id="A0A4S8P5P8"/>
<evidence type="ECO:0000313" key="3">
    <source>
        <dbReference type="Proteomes" id="UP000305792"/>
    </source>
</evidence>
<accession>A0A4S8P5P8</accession>
<gene>
    <name evidence="2" type="ORF">E9998_20490</name>
</gene>
<dbReference type="SUPFAM" id="SSF82185">
    <property type="entry name" value="Histone H3 K4-specific methyltransferase SET7/9 N-terminal domain"/>
    <property type="match status" value="1"/>
</dbReference>
<dbReference type="EMBL" id="STGX01000017">
    <property type="protein sequence ID" value="THV24585.1"/>
    <property type="molecule type" value="Genomic_DNA"/>
</dbReference>
<evidence type="ECO:0008006" key="4">
    <source>
        <dbReference type="Google" id="ProtNLM"/>
    </source>
</evidence>
<name>A0A4S8P5P8_9ACTN</name>
<dbReference type="Proteomes" id="UP000305792">
    <property type="component" value="Unassembled WGS sequence"/>
</dbReference>
<organism evidence="2 3">
    <name type="scientific">Glycomyces paridis</name>
    <dbReference type="NCBI Taxonomy" id="2126555"/>
    <lineage>
        <taxon>Bacteria</taxon>
        <taxon>Bacillati</taxon>
        <taxon>Actinomycetota</taxon>
        <taxon>Actinomycetes</taxon>
        <taxon>Glycomycetales</taxon>
        <taxon>Glycomycetaceae</taxon>
        <taxon>Glycomyces</taxon>
    </lineage>
</organism>
<dbReference type="InterPro" id="IPR011652">
    <property type="entry name" value="MORN_2"/>
</dbReference>
<evidence type="ECO:0000313" key="2">
    <source>
        <dbReference type="EMBL" id="THV24585.1"/>
    </source>
</evidence>
<dbReference type="OrthoDB" id="8854536at2"/>
<keyword evidence="3" id="KW-1185">Reference proteome</keyword>
<proteinExistence type="predicted"/>
<evidence type="ECO:0000256" key="1">
    <source>
        <dbReference type="SAM" id="MobiDB-lite"/>
    </source>
</evidence>
<protein>
    <recommendedName>
        <fullName evidence="4">Toxin-antitoxin system YwqK family antitoxin</fullName>
    </recommendedName>
</protein>
<comment type="caution">
    <text evidence="2">The sequence shown here is derived from an EMBL/GenBank/DDBJ whole genome shotgun (WGS) entry which is preliminary data.</text>
</comment>
<dbReference type="Gene3D" id="3.90.930.1">
    <property type="match status" value="1"/>
</dbReference>